<name>A0A1F7FJJ4_UNCRA</name>
<accession>A0A1F7FJJ4</accession>
<reference evidence="1 2" key="1">
    <citation type="journal article" date="2016" name="Nat. Commun.">
        <title>Thousands of microbial genomes shed light on interconnected biogeochemical processes in an aquifer system.</title>
        <authorList>
            <person name="Anantharaman K."/>
            <person name="Brown C.T."/>
            <person name="Hug L.A."/>
            <person name="Sharon I."/>
            <person name="Castelle C.J."/>
            <person name="Probst A.J."/>
            <person name="Thomas B.C."/>
            <person name="Singh A."/>
            <person name="Wilkins M.J."/>
            <person name="Karaoz U."/>
            <person name="Brodie E.L."/>
            <person name="Williams K.H."/>
            <person name="Hubbard S.S."/>
            <person name="Banfield J.F."/>
        </authorList>
    </citation>
    <scope>NUCLEOTIDE SEQUENCE [LARGE SCALE GENOMIC DNA]</scope>
</reference>
<sequence>MLDKCPGSANIRTPTLKVKQCPECGTEVELFSNEIKTKCAKCGFEIYNDIESCIKWCRYARECVGDALYEELMEKARNA</sequence>
<dbReference type="Proteomes" id="UP000179243">
    <property type="component" value="Unassembled WGS sequence"/>
</dbReference>
<comment type="caution">
    <text evidence="1">The sequence shown here is derived from an EMBL/GenBank/DDBJ whole genome shotgun (WGS) entry which is preliminary data.</text>
</comment>
<evidence type="ECO:0000313" key="1">
    <source>
        <dbReference type="EMBL" id="OGK06788.1"/>
    </source>
</evidence>
<dbReference type="EMBL" id="MFYX01000020">
    <property type="protein sequence ID" value="OGK06788.1"/>
    <property type="molecule type" value="Genomic_DNA"/>
</dbReference>
<dbReference type="AlphaFoldDB" id="A0A1F7FJJ4"/>
<evidence type="ECO:0000313" key="2">
    <source>
        <dbReference type="Proteomes" id="UP000179243"/>
    </source>
</evidence>
<gene>
    <name evidence="1" type="ORF">A2519_00975</name>
</gene>
<evidence type="ECO:0008006" key="3">
    <source>
        <dbReference type="Google" id="ProtNLM"/>
    </source>
</evidence>
<protein>
    <recommendedName>
        <fullName evidence="3">Phosphohydrolase</fullName>
    </recommendedName>
</protein>
<proteinExistence type="predicted"/>
<organism evidence="1 2">
    <name type="scientific">Candidatus Raymondbacteria bacterium RIFOXYD12_FULL_49_13</name>
    <dbReference type="NCBI Taxonomy" id="1817890"/>
    <lineage>
        <taxon>Bacteria</taxon>
        <taxon>Raymondiibacteriota</taxon>
    </lineage>
</organism>